<dbReference type="Proteomes" id="UP000824151">
    <property type="component" value="Unassembled WGS sequence"/>
</dbReference>
<gene>
    <name evidence="1" type="ORF">H9871_05550</name>
</gene>
<dbReference type="Pfam" id="PF01730">
    <property type="entry name" value="UreF"/>
    <property type="match status" value="1"/>
</dbReference>
<name>A0A9D1S2D1_9MICC</name>
<comment type="caution">
    <text evidence="1">The sequence shown here is derived from an EMBL/GenBank/DDBJ whole genome shotgun (WGS) entry which is preliminary data.</text>
</comment>
<dbReference type="AlphaFoldDB" id="A0A9D1S2D1"/>
<reference evidence="1" key="2">
    <citation type="submission" date="2021-04" db="EMBL/GenBank/DDBJ databases">
        <authorList>
            <person name="Gilroy R."/>
        </authorList>
    </citation>
    <scope>NUCLEOTIDE SEQUENCE</scope>
    <source>
        <strain evidence="1">ChiHejej3B27-3195</strain>
    </source>
</reference>
<organism evidence="1 2">
    <name type="scientific">Candidatus Nesterenkonia stercoripullorum</name>
    <dbReference type="NCBI Taxonomy" id="2838701"/>
    <lineage>
        <taxon>Bacteria</taxon>
        <taxon>Bacillati</taxon>
        <taxon>Actinomycetota</taxon>
        <taxon>Actinomycetes</taxon>
        <taxon>Micrococcales</taxon>
        <taxon>Micrococcaceae</taxon>
        <taxon>Nesterenkonia</taxon>
    </lineage>
</organism>
<accession>A0A9D1S2D1</accession>
<sequence>MSCSEAIGPWDAYTVGLLLADARLPSGGHVSSSGLEPALLAGLDRREVADFMRDRAATAATVDAGAAVVVRRLLLEAATDPGTAADRAERRAGSVRPLVQAWAARTPGAAARQISYELGRGLHRLCHTLWPEAETLTDLELPAPRPVVLGAIAAHTGLSAAELARLVIYDDAASAAAALLKLDPGDPAEAMSMAMDACASLEHRIADLAALTDPTQIPYASAPLSEGWTERHALNPRRLFRA</sequence>
<dbReference type="GO" id="GO:0016151">
    <property type="term" value="F:nickel cation binding"/>
    <property type="evidence" value="ECO:0007669"/>
    <property type="project" value="InterPro"/>
</dbReference>
<evidence type="ECO:0000313" key="2">
    <source>
        <dbReference type="Proteomes" id="UP000824151"/>
    </source>
</evidence>
<dbReference type="Gene3D" id="1.10.4190.10">
    <property type="entry name" value="Urease accessory protein UreF"/>
    <property type="match status" value="1"/>
</dbReference>
<reference evidence="1" key="1">
    <citation type="journal article" date="2021" name="PeerJ">
        <title>Extensive microbial diversity within the chicken gut microbiome revealed by metagenomics and culture.</title>
        <authorList>
            <person name="Gilroy R."/>
            <person name="Ravi A."/>
            <person name="Getino M."/>
            <person name="Pursley I."/>
            <person name="Horton D.L."/>
            <person name="Alikhan N.F."/>
            <person name="Baker D."/>
            <person name="Gharbi K."/>
            <person name="Hall N."/>
            <person name="Watson M."/>
            <person name="Adriaenssens E.M."/>
            <person name="Foster-Nyarko E."/>
            <person name="Jarju S."/>
            <person name="Secka A."/>
            <person name="Antonio M."/>
            <person name="Oren A."/>
            <person name="Chaudhuri R.R."/>
            <person name="La Ragione R."/>
            <person name="Hildebrand F."/>
            <person name="Pallen M.J."/>
        </authorList>
    </citation>
    <scope>NUCLEOTIDE SEQUENCE</scope>
    <source>
        <strain evidence="1">ChiHejej3B27-3195</strain>
    </source>
</reference>
<proteinExistence type="predicted"/>
<dbReference type="InterPro" id="IPR002639">
    <property type="entry name" value="UreF"/>
</dbReference>
<evidence type="ECO:0000313" key="1">
    <source>
        <dbReference type="EMBL" id="HIW99590.1"/>
    </source>
</evidence>
<dbReference type="InterPro" id="IPR038277">
    <property type="entry name" value="UreF_sf"/>
</dbReference>
<protein>
    <submittedName>
        <fullName evidence="1">Urease accessory protein</fullName>
    </submittedName>
</protein>
<dbReference type="EMBL" id="DXGD01000202">
    <property type="protein sequence ID" value="HIW99590.1"/>
    <property type="molecule type" value="Genomic_DNA"/>
</dbReference>